<feature type="transmembrane region" description="Helical" evidence="5">
    <location>
        <begin position="15"/>
        <end position="36"/>
    </location>
</feature>
<dbReference type="GO" id="GO:0046872">
    <property type="term" value="F:metal ion binding"/>
    <property type="evidence" value="ECO:0007669"/>
    <property type="project" value="UniProtKB-KW"/>
</dbReference>
<keyword evidence="3 4" id="KW-0408">Iron</keyword>
<dbReference type="SUPFAM" id="SSF46626">
    <property type="entry name" value="Cytochrome c"/>
    <property type="match status" value="1"/>
</dbReference>
<evidence type="ECO:0000256" key="1">
    <source>
        <dbReference type="ARBA" id="ARBA00022617"/>
    </source>
</evidence>
<feature type="transmembrane region" description="Helical" evidence="5">
    <location>
        <begin position="281"/>
        <end position="300"/>
    </location>
</feature>
<evidence type="ECO:0000313" key="7">
    <source>
        <dbReference type="EMBL" id="MBB3899143.1"/>
    </source>
</evidence>
<dbReference type="InterPro" id="IPR009056">
    <property type="entry name" value="Cyt_c-like_dom"/>
</dbReference>
<protein>
    <submittedName>
        <fullName evidence="7">Putative membrane protein</fullName>
    </submittedName>
</protein>
<feature type="transmembrane region" description="Helical" evidence="5">
    <location>
        <begin position="231"/>
        <end position="249"/>
    </location>
</feature>
<evidence type="ECO:0000259" key="6">
    <source>
        <dbReference type="PROSITE" id="PS51007"/>
    </source>
</evidence>
<evidence type="ECO:0000313" key="8">
    <source>
        <dbReference type="Proteomes" id="UP000553193"/>
    </source>
</evidence>
<evidence type="ECO:0000256" key="4">
    <source>
        <dbReference type="PROSITE-ProRule" id="PRU00433"/>
    </source>
</evidence>
<comment type="caution">
    <text evidence="7">The sequence shown here is derived from an EMBL/GenBank/DDBJ whole genome shotgun (WGS) entry which is preliminary data.</text>
</comment>
<proteinExistence type="predicted"/>
<evidence type="ECO:0000256" key="2">
    <source>
        <dbReference type="ARBA" id="ARBA00022723"/>
    </source>
</evidence>
<reference evidence="7 8" key="1">
    <citation type="submission" date="2020-08" db="EMBL/GenBank/DDBJ databases">
        <title>Genomic Encyclopedia of Type Strains, Phase IV (KMG-IV): sequencing the most valuable type-strain genomes for metagenomic binning, comparative biology and taxonomic classification.</title>
        <authorList>
            <person name="Goeker M."/>
        </authorList>
    </citation>
    <scope>NUCLEOTIDE SEQUENCE [LARGE SCALE GENOMIC DNA]</scope>
    <source>
        <strain evidence="7 8">DSM 19979</strain>
    </source>
</reference>
<evidence type="ECO:0000256" key="3">
    <source>
        <dbReference type="ARBA" id="ARBA00023004"/>
    </source>
</evidence>
<dbReference type="InterPro" id="IPR010389">
    <property type="entry name" value="Urate_ox_N"/>
</dbReference>
<dbReference type="PROSITE" id="PS51007">
    <property type="entry name" value="CYTC"/>
    <property type="match status" value="1"/>
</dbReference>
<dbReference type="Gene3D" id="1.10.760.10">
    <property type="entry name" value="Cytochrome c-like domain"/>
    <property type="match status" value="1"/>
</dbReference>
<keyword evidence="5" id="KW-0812">Transmembrane</keyword>
<dbReference type="Pfam" id="PF13442">
    <property type="entry name" value="Cytochrome_CBB3"/>
    <property type="match status" value="1"/>
</dbReference>
<feature type="transmembrane region" description="Helical" evidence="5">
    <location>
        <begin position="153"/>
        <end position="172"/>
    </location>
</feature>
<dbReference type="EMBL" id="JACIDJ010000004">
    <property type="protein sequence ID" value="MBB3899143.1"/>
    <property type="molecule type" value="Genomic_DNA"/>
</dbReference>
<sequence length="397" mass="43924">MEFDAGYLAEWANLLLRWLHIITGIAWIGASFYFIALDNSLDPPADGNRLVRGEQWSIHGGGVYYKRKYINAPEALPEKLHWFKWEAYWTWMSGFALFVLIYWGQASTYLIDPAVLDLPVWLAILLSALMLVGGWVGYDLLCRSRFGENETKLLAAGAAMLVVATLIATHLFSGRGAFLLIGAMTGTIMVANVAMVIIPGQRKMVAAMRAGETPDPKYGAWGKQRSVHNTYLTLPVLFLMISPHYPLIYQHHLNWLLLILLALAGALVRQFFVLRHSGRRNWALPAGGALAVALIFVIAAPRPDPRFAGVEAPPFQDVQALVASHCAQCHAARPTFEGIAVAPKGVMLETPQQIRRWAAAMRQQVQSEAMPPGNLTDMTTEQRAQIIAWIAAGARVE</sequence>
<dbReference type="InterPro" id="IPR036909">
    <property type="entry name" value="Cyt_c-like_dom_sf"/>
</dbReference>
<keyword evidence="5" id="KW-1133">Transmembrane helix</keyword>
<feature type="domain" description="Cytochrome c" evidence="6">
    <location>
        <begin position="298"/>
        <end position="394"/>
    </location>
</feature>
<accession>A0A840AF90</accession>
<organism evidence="7 8">
    <name type="scientific">Roseococcus suduntuyensis</name>
    <dbReference type="NCBI Taxonomy" id="455361"/>
    <lineage>
        <taxon>Bacteria</taxon>
        <taxon>Pseudomonadati</taxon>
        <taxon>Pseudomonadota</taxon>
        <taxon>Alphaproteobacteria</taxon>
        <taxon>Acetobacterales</taxon>
        <taxon>Roseomonadaceae</taxon>
        <taxon>Roseococcus</taxon>
    </lineage>
</organism>
<dbReference type="GO" id="GO:0009055">
    <property type="term" value="F:electron transfer activity"/>
    <property type="evidence" value="ECO:0007669"/>
    <property type="project" value="InterPro"/>
</dbReference>
<feature type="transmembrane region" description="Helical" evidence="5">
    <location>
        <begin position="255"/>
        <end position="274"/>
    </location>
</feature>
<evidence type="ECO:0000256" key="5">
    <source>
        <dbReference type="SAM" id="Phobius"/>
    </source>
</evidence>
<dbReference type="GO" id="GO:0020037">
    <property type="term" value="F:heme binding"/>
    <property type="evidence" value="ECO:0007669"/>
    <property type="project" value="InterPro"/>
</dbReference>
<feature type="transmembrane region" description="Helical" evidence="5">
    <location>
        <begin position="178"/>
        <end position="198"/>
    </location>
</feature>
<gene>
    <name evidence="7" type="ORF">GGQ83_002591</name>
</gene>
<dbReference type="Pfam" id="PF06181">
    <property type="entry name" value="Urate_ox_N"/>
    <property type="match status" value="1"/>
</dbReference>
<dbReference type="AlphaFoldDB" id="A0A840AF90"/>
<keyword evidence="2 4" id="KW-0479">Metal-binding</keyword>
<dbReference type="RefSeq" id="WP_184384644.1">
    <property type="nucleotide sequence ID" value="NZ_JACIDJ010000004.1"/>
</dbReference>
<dbReference type="Proteomes" id="UP000553193">
    <property type="component" value="Unassembled WGS sequence"/>
</dbReference>
<feature type="transmembrane region" description="Helical" evidence="5">
    <location>
        <begin position="118"/>
        <end position="141"/>
    </location>
</feature>
<keyword evidence="5" id="KW-0472">Membrane</keyword>
<keyword evidence="8" id="KW-1185">Reference proteome</keyword>
<feature type="transmembrane region" description="Helical" evidence="5">
    <location>
        <begin position="88"/>
        <end position="106"/>
    </location>
</feature>
<name>A0A840AF90_9PROT</name>
<keyword evidence="1 4" id="KW-0349">Heme</keyword>